<dbReference type="SUPFAM" id="SSF51735">
    <property type="entry name" value="NAD(P)-binding Rossmann-fold domains"/>
    <property type="match status" value="1"/>
</dbReference>
<evidence type="ECO:0000259" key="1">
    <source>
        <dbReference type="Pfam" id="PF13460"/>
    </source>
</evidence>
<dbReference type="InterPro" id="IPR016040">
    <property type="entry name" value="NAD(P)-bd_dom"/>
</dbReference>
<dbReference type="EMBL" id="MLCF01000135">
    <property type="protein sequence ID" value="OIV35686.1"/>
    <property type="molecule type" value="Genomic_DNA"/>
</dbReference>
<dbReference type="PANTHER" id="PTHR12126">
    <property type="entry name" value="NADH-UBIQUINONE OXIDOREDUCTASE 39 KDA SUBUNIT-RELATED"/>
    <property type="match status" value="1"/>
</dbReference>
<sequence length="282" mass="28831">MAQSAESAADGGGAVLVTGGTGTLGGRVVRQLAAAGRPVRLLSRRPRPAERADGGVGGDVEWCTGDLATGAGLAEAVAGVAVVVNCASDVRHMGKTDPEGVRRLAAALRAAKGDGAPARLVHVSIVGIDRAPFPYYRRKLAAEREVEASGLPWTILRATQFHDLVASVSGALGRLPVVPVPSGVNLRPVDSGEVAARLVELAAGPAAARAADFGGPEVRALGGLVRAYLRAAGTGRRSLAPLPLPGRLGRALRAGALVTPDREGVPEGRRTFEEYLADRFGG</sequence>
<dbReference type="InterPro" id="IPR036291">
    <property type="entry name" value="NAD(P)-bd_dom_sf"/>
</dbReference>
<protein>
    <recommendedName>
        <fullName evidence="1">NAD(P)-binding domain-containing protein</fullName>
    </recommendedName>
</protein>
<evidence type="ECO:0000313" key="2">
    <source>
        <dbReference type="EMBL" id="OIV35686.1"/>
    </source>
</evidence>
<dbReference type="RefSeq" id="WP_071658349.1">
    <property type="nucleotide sequence ID" value="NZ_MLCF01000135.1"/>
</dbReference>
<gene>
    <name evidence="2" type="ORF">BIV57_20230</name>
</gene>
<dbReference type="GO" id="GO:0044877">
    <property type="term" value="F:protein-containing complex binding"/>
    <property type="evidence" value="ECO:0007669"/>
    <property type="project" value="TreeGrafter"/>
</dbReference>
<keyword evidence="3" id="KW-1185">Reference proteome</keyword>
<comment type="caution">
    <text evidence="2">The sequence shown here is derived from an EMBL/GenBank/DDBJ whole genome shotgun (WGS) entry which is preliminary data.</text>
</comment>
<accession>A0A1J7BAP2</accession>
<dbReference type="PANTHER" id="PTHR12126:SF11">
    <property type="entry name" value="NADH DEHYDROGENASE [UBIQUINONE] 1 ALPHA SUBCOMPLEX SUBUNIT 9, MITOCHONDRIAL"/>
    <property type="match status" value="1"/>
</dbReference>
<feature type="domain" description="NAD(P)-binding" evidence="1">
    <location>
        <begin position="19"/>
        <end position="163"/>
    </location>
</feature>
<proteinExistence type="predicted"/>
<evidence type="ECO:0000313" key="3">
    <source>
        <dbReference type="Proteomes" id="UP000243342"/>
    </source>
</evidence>
<dbReference type="STRING" id="1428644.BIV57_20230"/>
<dbReference type="Pfam" id="PF13460">
    <property type="entry name" value="NAD_binding_10"/>
    <property type="match status" value="1"/>
</dbReference>
<organism evidence="2 3">
    <name type="scientific">Mangrovactinospora gilvigrisea</name>
    <dbReference type="NCBI Taxonomy" id="1428644"/>
    <lineage>
        <taxon>Bacteria</taxon>
        <taxon>Bacillati</taxon>
        <taxon>Actinomycetota</taxon>
        <taxon>Actinomycetes</taxon>
        <taxon>Kitasatosporales</taxon>
        <taxon>Streptomycetaceae</taxon>
        <taxon>Mangrovactinospora</taxon>
    </lineage>
</organism>
<dbReference type="AlphaFoldDB" id="A0A1J7BAP2"/>
<dbReference type="Gene3D" id="3.40.50.720">
    <property type="entry name" value="NAD(P)-binding Rossmann-like Domain"/>
    <property type="match status" value="1"/>
</dbReference>
<reference evidence="2 3" key="1">
    <citation type="submission" date="2016-10" db="EMBL/GenBank/DDBJ databases">
        <title>Genome sequence of Streptomyces gilvigriseus MUSC 26.</title>
        <authorList>
            <person name="Lee L.-H."/>
            <person name="Ser H.-L."/>
        </authorList>
    </citation>
    <scope>NUCLEOTIDE SEQUENCE [LARGE SCALE GENOMIC DNA]</scope>
    <source>
        <strain evidence="2 3">MUSC 26</strain>
    </source>
</reference>
<dbReference type="OrthoDB" id="9771302at2"/>
<dbReference type="InterPro" id="IPR051207">
    <property type="entry name" value="ComplexI_NDUFA9_subunit"/>
</dbReference>
<dbReference type="Proteomes" id="UP000243342">
    <property type="component" value="Unassembled WGS sequence"/>
</dbReference>
<name>A0A1J7BAP2_9ACTN</name>